<name>A0A1H4J9S6_RHOJO</name>
<reference evidence="3" key="1">
    <citation type="submission" date="2016-10" db="EMBL/GenBank/DDBJ databases">
        <authorList>
            <person name="Varghese N."/>
        </authorList>
    </citation>
    <scope>NUCLEOTIDE SEQUENCE [LARGE SCALE GENOMIC DNA]</scope>
    <source>
        <strain evidence="3">DSM 44719</strain>
    </source>
</reference>
<dbReference type="AlphaFoldDB" id="A0A1H4J9S6"/>
<proteinExistence type="predicted"/>
<feature type="region of interest" description="Disordered" evidence="1">
    <location>
        <begin position="1"/>
        <end position="24"/>
    </location>
</feature>
<dbReference type="Proteomes" id="UP000183407">
    <property type="component" value="Unassembled WGS sequence"/>
</dbReference>
<dbReference type="EMBL" id="FNTL01000003">
    <property type="protein sequence ID" value="SEB43013.1"/>
    <property type="molecule type" value="Genomic_DNA"/>
</dbReference>
<protein>
    <submittedName>
        <fullName evidence="2">Uncharacterized protein</fullName>
    </submittedName>
</protein>
<evidence type="ECO:0000313" key="2">
    <source>
        <dbReference type="EMBL" id="SEB43013.1"/>
    </source>
</evidence>
<gene>
    <name evidence="2" type="ORF">SAMN04490220_0736</name>
</gene>
<evidence type="ECO:0000313" key="3">
    <source>
        <dbReference type="Proteomes" id="UP000183407"/>
    </source>
</evidence>
<accession>A0A1H4J9S6</accession>
<organism evidence="2 3">
    <name type="scientific">Rhodococcus jostii</name>
    <dbReference type="NCBI Taxonomy" id="132919"/>
    <lineage>
        <taxon>Bacteria</taxon>
        <taxon>Bacillati</taxon>
        <taxon>Actinomycetota</taxon>
        <taxon>Actinomycetes</taxon>
        <taxon>Mycobacteriales</taxon>
        <taxon>Nocardiaceae</taxon>
        <taxon>Rhodococcus</taxon>
    </lineage>
</organism>
<evidence type="ECO:0000256" key="1">
    <source>
        <dbReference type="SAM" id="MobiDB-lite"/>
    </source>
</evidence>
<sequence>MNVEYQHDPQSPDGDQELNGQLRRYREERRRRIVQSRRAQRCPTGHSSEADEIIRFAQIWAPYGGASAEETFSIFGISIPRFVDKLWEAVHEAGCDSTVVSQLAHVYPTRTPVEGKDSRSSDRFVVGTLIAVQ</sequence>